<feature type="transmembrane region" description="Helical" evidence="7">
    <location>
        <begin position="411"/>
        <end position="430"/>
    </location>
</feature>
<dbReference type="Pfam" id="PF13515">
    <property type="entry name" value="FUSC_2"/>
    <property type="match status" value="1"/>
</dbReference>
<feature type="transmembrane region" description="Helical" evidence="7">
    <location>
        <begin position="920"/>
        <end position="939"/>
    </location>
</feature>
<evidence type="ECO:0000256" key="2">
    <source>
        <dbReference type="ARBA" id="ARBA00022475"/>
    </source>
</evidence>
<dbReference type="InterPro" id="IPR049453">
    <property type="entry name" value="Memb_transporter_dom"/>
</dbReference>
<feature type="transmembrane region" description="Helical" evidence="7">
    <location>
        <begin position="544"/>
        <end position="565"/>
    </location>
</feature>
<feature type="transmembrane region" description="Helical" evidence="7">
    <location>
        <begin position="867"/>
        <end position="887"/>
    </location>
</feature>
<feature type="transmembrane region" description="Helical" evidence="7">
    <location>
        <begin position="951"/>
        <end position="971"/>
    </location>
</feature>
<dbReference type="GO" id="GO:0005886">
    <property type="term" value="C:plasma membrane"/>
    <property type="evidence" value="ECO:0007669"/>
    <property type="project" value="UniProtKB-SubCell"/>
</dbReference>
<feature type="region of interest" description="Disordered" evidence="6">
    <location>
        <begin position="1"/>
        <end position="22"/>
    </location>
</feature>
<feature type="transmembrane region" description="Helical" evidence="7">
    <location>
        <begin position="467"/>
        <end position="486"/>
    </location>
</feature>
<evidence type="ECO:0000256" key="6">
    <source>
        <dbReference type="SAM" id="MobiDB-lite"/>
    </source>
</evidence>
<feature type="compositionally biased region" description="Basic and acidic residues" evidence="6">
    <location>
        <begin position="1"/>
        <end position="12"/>
    </location>
</feature>
<keyword evidence="5 7" id="KW-0472">Membrane</keyword>
<evidence type="ECO:0000256" key="5">
    <source>
        <dbReference type="ARBA" id="ARBA00023136"/>
    </source>
</evidence>
<comment type="subcellular location">
    <subcellularLocation>
        <location evidence="1">Cell membrane</location>
        <topology evidence="1">Multi-pass membrane protein</topology>
    </subcellularLocation>
</comment>
<feature type="domain" description="Integral membrane bound transporter" evidence="8">
    <location>
        <begin position="835"/>
        <end position="963"/>
    </location>
</feature>
<protein>
    <recommendedName>
        <fullName evidence="8">Integral membrane bound transporter domain-containing protein</fullName>
    </recommendedName>
</protein>
<dbReference type="AlphaFoldDB" id="A0A7S2S6D3"/>
<reference evidence="9" key="1">
    <citation type="submission" date="2021-01" db="EMBL/GenBank/DDBJ databases">
        <authorList>
            <person name="Corre E."/>
            <person name="Pelletier E."/>
            <person name="Niang G."/>
            <person name="Scheremetjew M."/>
            <person name="Finn R."/>
            <person name="Kale V."/>
            <person name="Holt S."/>
            <person name="Cochrane G."/>
            <person name="Meng A."/>
            <person name="Brown T."/>
            <person name="Cohen L."/>
        </authorList>
    </citation>
    <scope>NUCLEOTIDE SEQUENCE</scope>
    <source>
        <strain evidence="9">NY070348D</strain>
    </source>
</reference>
<dbReference type="PANTHER" id="PTHR30509:SF9">
    <property type="entry name" value="MULTIDRUG RESISTANCE PROTEIN MDTO"/>
    <property type="match status" value="1"/>
</dbReference>
<gene>
    <name evidence="9" type="ORF">QSP1433_LOCUS10797</name>
</gene>
<keyword evidence="2" id="KW-1003">Cell membrane</keyword>
<keyword evidence="4 7" id="KW-1133">Transmembrane helix</keyword>
<evidence type="ECO:0000259" key="8">
    <source>
        <dbReference type="Pfam" id="PF13515"/>
    </source>
</evidence>
<feature type="transmembrane region" description="Helical" evidence="7">
    <location>
        <begin position="818"/>
        <end position="839"/>
    </location>
</feature>
<name>A0A7S2S6D3_9STRA</name>
<dbReference type="PANTHER" id="PTHR30509">
    <property type="entry name" value="P-HYDROXYBENZOIC ACID EFFLUX PUMP SUBUNIT-RELATED"/>
    <property type="match status" value="1"/>
</dbReference>
<dbReference type="EMBL" id="HBHK01017159">
    <property type="protein sequence ID" value="CAD9690916.1"/>
    <property type="molecule type" value="Transcribed_RNA"/>
</dbReference>
<evidence type="ECO:0000256" key="3">
    <source>
        <dbReference type="ARBA" id="ARBA00022692"/>
    </source>
</evidence>
<evidence type="ECO:0000256" key="1">
    <source>
        <dbReference type="ARBA" id="ARBA00004651"/>
    </source>
</evidence>
<evidence type="ECO:0000313" key="9">
    <source>
        <dbReference type="EMBL" id="CAD9690916.1"/>
    </source>
</evidence>
<feature type="transmembrane region" description="Helical" evidence="7">
    <location>
        <begin position="493"/>
        <end position="512"/>
    </location>
</feature>
<organism evidence="9">
    <name type="scientific">Mucochytrium quahogii</name>
    <dbReference type="NCBI Taxonomy" id="96639"/>
    <lineage>
        <taxon>Eukaryota</taxon>
        <taxon>Sar</taxon>
        <taxon>Stramenopiles</taxon>
        <taxon>Bigyra</taxon>
        <taxon>Labyrinthulomycetes</taxon>
        <taxon>Thraustochytrida</taxon>
        <taxon>Thraustochytriidae</taxon>
        <taxon>Mucochytrium</taxon>
    </lineage>
</organism>
<feature type="transmembrane region" description="Helical" evidence="7">
    <location>
        <begin position="894"/>
        <end position="914"/>
    </location>
</feature>
<evidence type="ECO:0000256" key="4">
    <source>
        <dbReference type="ARBA" id="ARBA00022989"/>
    </source>
</evidence>
<proteinExistence type="predicted"/>
<sequence length="1263" mass="141111">MMDDGVELKQQPRGDSGNLGNEVEQALPPFGVQLVVDGSDISVDDTETNVGEDTPKGSSLRDLVEKFWCISRAGQTFFEVLTRDGELREVRSKHAGKTSFESMKLICSNAKFGSLSANGLVRCIVKAQSRVWFGRESSFRFALPAGYGRVIDIGLSRSGDLLGVLYCNYIVLLECDFGKTVKVADLEEEFESGQGRIEVENANLYVALNRRTGNVWITKPGSITRGLSTHDSPRELCLDESGHILVLEQNRRVVLLELGNGREVGRWVPKADERGYVHHLARNATSGQVFVWSPGQGAFLIPGSFETKAFVRVLQVCPSDPSQIVEPCVDGKRCLDTWTPVLSTNGAVFDLSVRDFEKELGYVHVPSHKFGIFWYEIANVSLQLVVKGPSQGLFSKQYFFTRPDFGWRVEYALRLALGVFVCCIVMFTVDSRRFFEFNGYSIAGPAFAGFVTVIISDVTYGKTIMNAWAAILVAFPVTLILSGVLASQTRESYGPHVALPVLAVLVFVLQYLDLPAAGKKLALSLVCFNLITQLEAVDPWKAPLYLYANVLMGIVFAFVGVLFPWPRMAILELHGRGRYTIWALNKVLIGLFDGLRGNLVARNALVGQHRLELLDFVRGNLSICRARLLESRFGPERGRAIKWETQLLALLDKLLLSEHIICKTFMKIDFEDSDAYRRLITLLDKPLLNLQIAMVNALSLLAISDRERARGIKCAAASLLAAAKTFEVAYFDVRTQVIFEDGDELSSESVLRYCAILHEIDLSVQRIHEFIVSEGEYRTSRRWRKGEFVNLFWELVPKQPHFKELFACRWTMSLRLRVVSAFKITLAITLAGIVGFYGYSPPDGLVAFTIAYIGTDRNQGSNIHTSLMRGLGTVVATVYVTVVLALIKALDVYVQQAVVATIAAIVFVIPAIYIRSIPHISYSGTVAAFTCVLLLVGFPQEDADQVTLQRTTDTFIGVFILVAVELIVFPLRSEIQLTTVLVSSLNDGVHDLKVFLEWFINRANHVEYTAPQCKMVDLTALMGKATQLHGLAGSMSVEPRFWRITTSSIHMREIVEAQLFTFTYILHLAQTINLEEKRWLSIFQYEGDTEHTKELMMGPLAAELEIVRTHIVPIGQRLIFGINGLSKSVPSLALRQGSNIHSWGILFPQEHEAIEQDSRYQCLSEADIDILADSVLKTYTWAVGLLQSKNKVDPQRRISSNREIKLVCAIVNSLLEVFVGLKRLRSAVTHAQSTRILAATQHPYRSKPFYSGEGESTQRYYKL</sequence>
<feature type="transmembrane region" description="Helical" evidence="7">
    <location>
        <begin position="437"/>
        <end position="455"/>
    </location>
</feature>
<keyword evidence="3 7" id="KW-0812">Transmembrane</keyword>
<evidence type="ECO:0000256" key="7">
    <source>
        <dbReference type="SAM" id="Phobius"/>
    </source>
</evidence>
<accession>A0A7S2S6D3</accession>